<dbReference type="InterPro" id="IPR018247">
    <property type="entry name" value="EF_Hand_1_Ca_BS"/>
</dbReference>
<dbReference type="EMBL" id="JAZGQO010000002">
    <property type="protein sequence ID" value="KAK6189980.1"/>
    <property type="molecule type" value="Genomic_DNA"/>
</dbReference>
<sequence length="226" mass="25055">MSSPKVAKVSTLIDLAVAFDLADLDDDGVIEYADDRDHFAIIDVNGDGLLSQAERGGDSVYEDMTLPAIKLFDFNGDGKVTMADSDLAHFEIGREYGNDVDLGEYVEYCLSKIESEESGITGKAFVTARRNFLVMDIDDNLKVSEQEFRSEFRVADYDKNGNLTTKEFDGFRPIRNVNVTAYCNNGNVGCPVENFLIMFSDADDDNNKFLTMTEYLTKFGGLTAST</sequence>
<accession>A0AAN8Q2A5</accession>
<proteinExistence type="predicted"/>
<protein>
    <recommendedName>
        <fullName evidence="2">EF-hand domain-containing protein</fullName>
    </recommendedName>
</protein>
<evidence type="ECO:0000259" key="2">
    <source>
        <dbReference type="Pfam" id="PF13202"/>
    </source>
</evidence>
<dbReference type="InterPro" id="IPR002048">
    <property type="entry name" value="EF_hand_dom"/>
</dbReference>
<evidence type="ECO:0000313" key="4">
    <source>
        <dbReference type="Proteomes" id="UP001347796"/>
    </source>
</evidence>
<evidence type="ECO:0000313" key="3">
    <source>
        <dbReference type="EMBL" id="KAK6189980.1"/>
    </source>
</evidence>
<dbReference type="AlphaFoldDB" id="A0AAN8Q2A5"/>
<reference evidence="3 4" key="1">
    <citation type="submission" date="2024-01" db="EMBL/GenBank/DDBJ databases">
        <title>The genome of the rayed Mediterranean limpet Patella caerulea (Linnaeus, 1758).</title>
        <authorList>
            <person name="Anh-Thu Weber A."/>
            <person name="Halstead-Nussloch G."/>
        </authorList>
    </citation>
    <scope>NUCLEOTIDE SEQUENCE [LARGE SCALE GENOMIC DNA]</scope>
    <source>
        <strain evidence="3">AATW-2023a</strain>
        <tissue evidence="3">Whole specimen</tissue>
    </source>
</reference>
<dbReference type="Pfam" id="PF13202">
    <property type="entry name" value="EF-hand_5"/>
    <property type="match status" value="1"/>
</dbReference>
<keyword evidence="1" id="KW-0106">Calcium</keyword>
<feature type="domain" description="EF-hand" evidence="2">
    <location>
        <begin position="39"/>
        <end position="54"/>
    </location>
</feature>
<dbReference type="Proteomes" id="UP001347796">
    <property type="component" value="Unassembled WGS sequence"/>
</dbReference>
<dbReference type="PROSITE" id="PS00018">
    <property type="entry name" value="EF_HAND_1"/>
    <property type="match status" value="2"/>
</dbReference>
<comment type="caution">
    <text evidence="3">The sequence shown here is derived from an EMBL/GenBank/DDBJ whole genome shotgun (WGS) entry which is preliminary data.</text>
</comment>
<evidence type="ECO:0000256" key="1">
    <source>
        <dbReference type="ARBA" id="ARBA00022837"/>
    </source>
</evidence>
<dbReference type="Gene3D" id="1.10.238.10">
    <property type="entry name" value="EF-hand"/>
    <property type="match status" value="1"/>
</dbReference>
<organism evidence="3 4">
    <name type="scientific">Patella caerulea</name>
    <name type="common">Rayed Mediterranean limpet</name>
    <dbReference type="NCBI Taxonomy" id="87958"/>
    <lineage>
        <taxon>Eukaryota</taxon>
        <taxon>Metazoa</taxon>
        <taxon>Spiralia</taxon>
        <taxon>Lophotrochozoa</taxon>
        <taxon>Mollusca</taxon>
        <taxon>Gastropoda</taxon>
        <taxon>Patellogastropoda</taxon>
        <taxon>Patelloidea</taxon>
        <taxon>Patellidae</taxon>
        <taxon>Patella</taxon>
    </lineage>
</organism>
<dbReference type="SUPFAM" id="SSF47473">
    <property type="entry name" value="EF-hand"/>
    <property type="match status" value="1"/>
</dbReference>
<dbReference type="InterPro" id="IPR011992">
    <property type="entry name" value="EF-hand-dom_pair"/>
</dbReference>
<dbReference type="GO" id="GO:0005509">
    <property type="term" value="F:calcium ion binding"/>
    <property type="evidence" value="ECO:0007669"/>
    <property type="project" value="InterPro"/>
</dbReference>
<gene>
    <name evidence="3" type="ORF">SNE40_001936</name>
</gene>
<keyword evidence="4" id="KW-1185">Reference proteome</keyword>
<name>A0AAN8Q2A5_PATCE</name>